<evidence type="ECO:0000256" key="3">
    <source>
        <dbReference type="ARBA" id="ARBA00022741"/>
    </source>
</evidence>
<evidence type="ECO:0000313" key="7">
    <source>
        <dbReference type="Proteomes" id="UP000257706"/>
    </source>
</evidence>
<comment type="similarity">
    <text evidence="1">Belongs to the ABC transporter superfamily.</text>
</comment>
<keyword evidence="2" id="KW-0813">Transport</keyword>
<feature type="non-terminal residue" evidence="6">
    <location>
        <position position="1"/>
    </location>
</feature>
<dbReference type="Pfam" id="PF00005">
    <property type="entry name" value="ABC_tran"/>
    <property type="match status" value="1"/>
</dbReference>
<keyword evidence="3" id="KW-0547">Nucleotide-binding</keyword>
<dbReference type="Gene3D" id="3.40.50.300">
    <property type="entry name" value="P-loop containing nucleotide triphosphate hydrolases"/>
    <property type="match status" value="2"/>
</dbReference>
<dbReference type="InterPro" id="IPR027417">
    <property type="entry name" value="P-loop_NTPase"/>
</dbReference>
<evidence type="ECO:0000256" key="2">
    <source>
        <dbReference type="ARBA" id="ARBA00022448"/>
    </source>
</evidence>
<dbReference type="GO" id="GO:0005524">
    <property type="term" value="F:ATP binding"/>
    <property type="evidence" value="ECO:0007669"/>
    <property type="project" value="UniProtKB-KW"/>
</dbReference>
<name>A0A3B9ITI9_9PROT</name>
<dbReference type="Proteomes" id="UP000257706">
    <property type="component" value="Unassembled WGS sequence"/>
</dbReference>
<evidence type="ECO:0000259" key="5">
    <source>
        <dbReference type="Pfam" id="PF00005"/>
    </source>
</evidence>
<feature type="domain" description="ABC transporter" evidence="5">
    <location>
        <begin position="140"/>
        <end position="207"/>
    </location>
</feature>
<dbReference type="InterPro" id="IPR003439">
    <property type="entry name" value="ABC_transporter-like_ATP-bd"/>
</dbReference>
<dbReference type="InterPro" id="IPR050319">
    <property type="entry name" value="ABC_transp_ATP-bind"/>
</dbReference>
<organism evidence="6 7">
    <name type="scientific">Tistrella mobilis</name>
    <dbReference type="NCBI Taxonomy" id="171437"/>
    <lineage>
        <taxon>Bacteria</taxon>
        <taxon>Pseudomonadati</taxon>
        <taxon>Pseudomonadota</taxon>
        <taxon>Alphaproteobacteria</taxon>
        <taxon>Geminicoccales</taxon>
        <taxon>Geminicoccaceae</taxon>
        <taxon>Tistrella</taxon>
    </lineage>
</organism>
<feature type="non-terminal residue" evidence="6">
    <location>
        <position position="207"/>
    </location>
</feature>
<protein>
    <submittedName>
        <fullName evidence="6">Microcin ABC transporter ATP-binding protein</fullName>
    </submittedName>
</protein>
<dbReference type="GO" id="GO:0016887">
    <property type="term" value="F:ATP hydrolysis activity"/>
    <property type="evidence" value="ECO:0007669"/>
    <property type="project" value="InterPro"/>
</dbReference>
<evidence type="ECO:0000313" key="6">
    <source>
        <dbReference type="EMBL" id="HAE51134.1"/>
    </source>
</evidence>
<dbReference type="PANTHER" id="PTHR43776:SF7">
    <property type="entry name" value="D,D-DIPEPTIDE TRANSPORT ATP-BINDING PROTEIN DDPF-RELATED"/>
    <property type="match status" value="1"/>
</dbReference>
<accession>A0A3B9ITI9</accession>
<dbReference type="SUPFAM" id="SSF52540">
    <property type="entry name" value="P-loop containing nucleoside triphosphate hydrolases"/>
    <property type="match status" value="2"/>
</dbReference>
<keyword evidence="4 6" id="KW-0067">ATP-binding</keyword>
<dbReference type="PANTHER" id="PTHR43776">
    <property type="entry name" value="TRANSPORT ATP-BINDING PROTEIN"/>
    <property type="match status" value="1"/>
</dbReference>
<gene>
    <name evidence="6" type="ORF">DCK97_27345</name>
</gene>
<dbReference type="AlphaFoldDB" id="A0A3B9ITI9"/>
<proteinExistence type="inferred from homology"/>
<sequence>MIAMALANDPALLVADEPTTALDVTTQRQILDLIRAQQKARGMGVLFITHDFGVVADIADRVVVMRHGRVVEAGPGRTVLARPSHAYTRSLIEAVPGRAGPKPVADATTKTPVILELNNLRKQYTSRTGFRSRRVVNATDDVTVALRAGESLAVVGESGSGKSTLARMVMALTRPDGGEILFEGRNVAGLGGAALKTYRRRVQMVFQ</sequence>
<evidence type="ECO:0000256" key="1">
    <source>
        <dbReference type="ARBA" id="ARBA00005417"/>
    </source>
</evidence>
<evidence type="ECO:0000256" key="4">
    <source>
        <dbReference type="ARBA" id="ARBA00022840"/>
    </source>
</evidence>
<dbReference type="EMBL" id="DMAI01000450">
    <property type="protein sequence ID" value="HAE51134.1"/>
    <property type="molecule type" value="Genomic_DNA"/>
</dbReference>
<reference evidence="6 7" key="1">
    <citation type="journal article" date="2018" name="Nat. Biotechnol.">
        <title>A standardized bacterial taxonomy based on genome phylogeny substantially revises the tree of life.</title>
        <authorList>
            <person name="Parks D.H."/>
            <person name="Chuvochina M."/>
            <person name="Waite D.W."/>
            <person name="Rinke C."/>
            <person name="Skarshewski A."/>
            <person name="Chaumeil P.A."/>
            <person name="Hugenholtz P."/>
        </authorList>
    </citation>
    <scope>NUCLEOTIDE SEQUENCE [LARGE SCALE GENOMIC DNA]</scope>
    <source>
        <strain evidence="6">UBA8739</strain>
    </source>
</reference>
<comment type="caution">
    <text evidence="6">The sequence shown here is derived from an EMBL/GenBank/DDBJ whole genome shotgun (WGS) entry which is preliminary data.</text>
</comment>